<evidence type="ECO:0000256" key="9">
    <source>
        <dbReference type="SAM" id="Phobius"/>
    </source>
</evidence>
<dbReference type="Proteomes" id="UP001211907">
    <property type="component" value="Unassembled WGS sequence"/>
</dbReference>
<feature type="domain" description="ABC transmembrane type-1" evidence="11">
    <location>
        <begin position="96"/>
        <end position="377"/>
    </location>
</feature>
<keyword evidence="5" id="KW-0547">Nucleotide-binding</keyword>
<dbReference type="GO" id="GO:0000329">
    <property type="term" value="C:fungal-type vacuole membrane"/>
    <property type="evidence" value="ECO:0007669"/>
    <property type="project" value="UniProtKB-ARBA"/>
</dbReference>
<evidence type="ECO:0000256" key="4">
    <source>
        <dbReference type="ARBA" id="ARBA00022737"/>
    </source>
</evidence>
<feature type="transmembrane region" description="Helical" evidence="9">
    <location>
        <begin position="863"/>
        <end position="881"/>
    </location>
</feature>
<dbReference type="PANTHER" id="PTHR24223">
    <property type="entry name" value="ATP-BINDING CASSETTE SUB-FAMILY C"/>
    <property type="match status" value="1"/>
</dbReference>
<dbReference type="Pfam" id="PF00005">
    <property type="entry name" value="ABC_tran"/>
    <property type="match status" value="2"/>
</dbReference>
<dbReference type="PROSITE" id="PS50893">
    <property type="entry name" value="ABC_TRANSPORTER_2"/>
    <property type="match status" value="2"/>
</dbReference>
<dbReference type="GO" id="GO:0016887">
    <property type="term" value="F:ATP hydrolysis activity"/>
    <property type="evidence" value="ECO:0007669"/>
    <property type="project" value="InterPro"/>
</dbReference>
<dbReference type="FunFam" id="3.40.50.300:FF:000630">
    <property type="entry name" value="ATP-binding cassette (ABC) transporter, putative"/>
    <property type="match status" value="1"/>
</dbReference>
<evidence type="ECO:0000313" key="13">
    <source>
        <dbReference type="Proteomes" id="UP001211907"/>
    </source>
</evidence>
<name>A0AAD5STS6_9FUNG</name>
<dbReference type="SUPFAM" id="SSF90123">
    <property type="entry name" value="ABC transporter transmembrane region"/>
    <property type="match status" value="2"/>
</dbReference>
<dbReference type="InterPro" id="IPR003439">
    <property type="entry name" value="ABC_transporter-like_ATP-bd"/>
</dbReference>
<evidence type="ECO:0000313" key="12">
    <source>
        <dbReference type="EMBL" id="KAJ3096663.1"/>
    </source>
</evidence>
<feature type="transmembrane region" description="Helical" evidence="9">
    <location>
        <begin position="309"/>
        <end position="330"/>
    </location>
</feature>
<evidence type="ECO:0000259" key="11">
    <source>
        <dbReference type="PROSITE" id="PS50929"/>
    </source>
</evidence>
<evidence type="ECO:0000256" key="8">
    <source>
        <dbReference type="ARBA" id="ARBA00023136"/>
    </source>
</evidence>
<evidence type="ECO:0000256" key="1">
    <source>
        <dbReference type="ARBA" id="ARBA00004128"/>
    </source>
</evidence>
<keyword evidence="8 9" id="KW-0472">Membrane</keyword>
<comment type="caution">
    <text evidence="12">The sequence shown here is derived from an EMBL/GenBank/DDBJ whole genome shotgun (WGS) entry which is preliminary data.</text>
</comment>
<protein>
    <submittedName>
        <fullName evidence="12">Multidrug resistance-associated protein 1</fullName>
    </submittedName>
</protein>
<dbReference type="FunFam" id="1.20.1560.10:FF:000013">
    <property type="entry name" value="ABC transporter C family member 2"/>
    <property type="match status" value="1"/>
</dbReference>
<feature type="domain" description="ABC transmembrane type-1" evidence="11">
    <location>
        <begin position="721"/>
        <end position="1002"/>
    </location>
</feature>
<dbReference type="CDD" id="cd03244">
    <property type="entry name" value="ABCC_MRP_domain2"/>
    <property type="match status" value="1"/>
</dbReference>
<dbReference type="CDD" id="cd18580">
    <property type="entry name" value="ABC_6TM_ABCC_D2"/>
    <property type="match status" value="1"/>
</dbReference>
<organism evidence="12 13">
    <name type="scientific">Physocladia obscura</name>
    <dbReference type="NCBI Taxonomy" id="109957"/>
    <lineage>
        <taxon>Eukaryota</taxon>
        <taxon>Fungi</taxon>
        <taxon>Fungi incertae sedis</taxon>
        <taxon>Chytridiomycota</taxon>
        <taxon>Chytridiomycota incertae sedis</taxon>
        <taxon>Chytridiomycetes</taxon>
        <taxon>Chytridiales</taxon>
        <taxon>Chytriomycetaceae</taxon>
        <taxon>Physocladia</taxon>
    </lineage>
</organism>
<keyword evidence="6" id="KW-0067">ATP-binding</keyword>
<evidence type="ECO:0000256" key="3">
    <source>
        <dbReference type="ARBA" id="ARBA00022692"/>
    </source>
</evidence>
<keyword evidence="3 9" id="KW-0812">Transmembrane</keyword>
<dbReference type="InterPro" id="IPR003593">
    <property type="entry name" value="AAA+_ATPase"/>
</dbReference>
<dbReference type="PROSITE" id="PS00211">
    <property type="entry name" value="ABC_TRANSPORTER_1"/>
    <property type="match status" value="1"/>
</dbReference>
<dbReference type="GO" id="GO:0140359">
    <property type="term" value="F:ABC-type transporter activity"/>
    <property type="evidence" value="ECO:0007669"/>
    <property type="project" value="InterPro"/>
</dbReference>
<proteinExistence type="predicted"/>
<comment type="subcellular location">
    <subcellularLocation>
        <location evidence="1">Vacuole membrane</location>
        <topology evidence="1">Multi-pass membrane protein</topology>
    </subcellularLocation>
</comment>
<dbReference type="InterPro" id="IPR044726">
    <property type="entry name" value="ABCC_6TM_D2"/>
</dbReference>
<evidence type="ECO:0000256" key="7">
    <source>
        <dbReference type="ARBA" id="ARBA00022989"/>
    </source>
</evidence>
<dbReference type="EMBL" id="JADGJH010002578">
    <property type="protein sequence ID" value="KAJ3096663.1"/>
    <property type="molecule type" value="Genomic_DNA"/>
</dbReference>
<keyword evidence="13" id="KW-1185">Reference proteome</keyword>
<feature type="transmembrane region" description="Helical" evidence="9">
    <location>
        <begin position="224"/>
        <end position="250"/>
    </location>
</feature>
<dbReference type="SUPFAM" id="SSF52540">
    <property type="entry name" value="P-loop containing nucleoside triphosphate hydrolases"/>
    <property type="match status" value="2"/>
</dbReference>
<evidence type="ECO:0000259" key="10">
    <source>
        <dbReference type="PROSITE" id="PS50893"/>
    </source>
</evidence>
<keyword evidence="2" id="KW-0813">Transport</keyword>
<dbReference type="InterPro" id="IPR044746">
    <property type="entry name" value="ABCC_6TM_D1"/>
</dbReference>
<evidence type="ECO:0000256" key="2">
    <source>
        <dbReference type="ARBA" id="ARBA00022448"/>
    </source>
</evidence>
<evidence type="ECO:0000256" key="6">
    <source>
        <dbReference type="ARBA" id="ARBA00022840"/>
    </source>
</evidence>
<dbReference type="Gene3D" id="3.40.50.300">
    <property type="entry name" value="P-loop containing nucleotide triphosphate hydrolases"/>
    <property type="match status" value="2"/>
</dbReference>
<dbReference type="Pfam" id="PF00664">
    <property type="entry name" value="ABC_membrane"/>
    <property type="match status" value="2"/>
</dbReference>
<feature type="transmembrane region" description="Helical" evidence="9">
    <location>
        <begin position="721"/>
        <end position="741"/>
    </location>
</feature>
<dbReference type="InterPro" id="IPR011527">
    <property type="entry name" value="ABC1_TM_dom"/>
</dbReference>
<dbReference type="FunFam" id="3.40.50.300:FF:000997">
    <property type="entry name" value="Multidrug resistance-associated protein 1"/>
    <property type="match status" value="1"/>
</dbReference>
<reference evidence="12" key="1">
    <citation type="submission" date="2020-05" db="EMBL/GenBank/DDBJ databases">
        <title>Phylogenomic resolution of chytrid fungi.</title>
        <authorList>
            <person name="Stajich J.E."/>
            <person name="Amses K."/>
            <person name="Simmons R."/>
            <person name="Seto K."/>
            <person name="Myers J."/>
            <person name="Bonds A."/>
            <person name="Quandt C.A."/>
            <person name="Barry K."/>
            <person name="Liu P."/>
            <person name="Grigoriev I."/>
            <person name="Longcore J.E."/>
            <person name="James T.Y."/>
        </authorList>
    </citation>
    <scope>NUCLEOTIDE SEQUENCE</scope>
    <source>
        <strain evidence="12">JEL0513</strain>
    </source>
</reference>
<keyword evidence="4" id="KW-0677">Repeat</keyword>
<dbReference type="SMART" id="SM00382">
    <property type="entry name" value="AAA"/>
    <property type="match status" value="2"/>
</dbReference>
<sequence length="1297" mass="141842">MDTSQLEFKITTAKEPIVWNAYSFSTISWLNPVLRKGFKKPITEEDLPSIGKGEQASALSTWLDEFIAQTHDVAQGKKKRVSLVKTLLPHVVPALIADAISQIISIGASTGQSLVLQQILTHLETVNGQSSGKGYALATLLFCLLVANSISSNISTSIGYVLELRIKSALSSAIYRKALALSAKSRNHYPAGKINTLINSDTSSITNFIDSVNNLWLMPIQVAISIYFVASLLGPATAVAAGVFVSLTLLSSFSSPFLQSSVRQYTESMDKRTTLLREFLYGIKTVKYHGLEENENKKLVAAREIQLKAAYRTALGYSALIGVLILQNALTTPLTLVAFSAFGNLMIPTTIFPALSFLALLQGISGQLPSYFLNISQAMVSYRRISTFLLAEETNLDDAPLIRDASEGKHDAIFYNQTTFSWESVKKTNVNDDGKKTKSKPVGENLELLPTESFSNDVFKLENITLSIKRGDLVAVVGKTGSGKSSLLSSMAGTMRKTCGKATVYGSVSYCPQDPWIFGGTVLENITLLNPNLESSCTDAIQMCSLVKDLNSFSSGIKTHIGEKGINLSGGQKARVALARAIVNDPDIYILDDPLSALDAHVSKAVFEEAIKGPLMKQKTVILATHLLQVLPNVDCIVVMEKGRIVQYGTFAELMTNTGGILFSMMKDYHTSLDSKEEVDMEKLAVNEKMTTSAVENGAFALEDRNMGHVLLSSYKSYLQAIGFTWFIVQIFMVLVLAAGYTAQQLTLSAWTSSYWGLSDTVYLVIYSSLGIIDTIISLVNYAYTMLSAVNAGQYFHDRALSGLMAAPMSFYSSQPVGRILNRMTTDIRTLDTRFGFFLAAIVPQMYASVGILIIACISSWQIIPIIIGLFVALYIVFEYFRRSYRELRRVSLNMLSPLTAHISETLVGIPSILAYKAGKLLIGIQMKKLDDANLGTFLFSSTLYWMTVRFQLIGAVFTFAVALLGVSGIMPYSFVGVALTQVITFAPTIQHALMMISNLESSMANVDRLSFYANNIPKEAARYLPKDGNLQTWPTVGSIKIKNLSLAYDSRPDTLVINKISLQISAREKIGVVGRTGSGKSTLMDSFFRLIEAKEGFIEIDGEDISSIGLKKLRTSIQIIPQSPTLFDGTIRSNIDAFGKYTDFDLWNALECVGLKEYVSALSKGLNSTITEGGTNLSAGQRQLLCLTTVLLEKSKILILDESTSSVDGVSDIRIQNLIKTNFNSTTVLSVAHRLNTIAAFDKVLVLENGSVVEFDAPYVLLQKENSTFREMVNATGSSNAAVIAELAKEHYMRGI</sequence>
<dbReference type="Gene3D" id="1.20.1560.10">
    <property type="entry name" value="ABC transporter type 1, transmembrane domain"/>
    <property type="match status" value="2"/>
</dbReference>
<feature type="transmembrane region" description="Helical" evidence="9">
    <location>
        <begin position="944"/>
        <end position="967"/>
    </location>
</feature>
<gene>
    <name evidence="12" type="primary">ABCC1_8</name>
    <name evidence="12" type="ORF">HK100_005512</name>
</gene>
<dbReference type="CDD" id="cd18579">
    <property type="entry name" value="ABC_6TM_ABCC_D1"/>
    <property type="match status" value="1"/>
</dbReference>
<keyword evidence="7 9" id="KW-1133">Transmembrane helix</keyword>
<evidence type="ECO:0000256" key="5">
    <source>
        <dbReference type="ARBA" id="ARBA00022741"/>
    </source>
</evidence>
<dbReference type="GO" id="GO:0005524">
    <property type="term" value="F:ATP binding"/>
    <property type="evidence" value="ECO:0007669"/>
    <property type="project" value="UniProtKB-KW"/>
</dbReference>
<dbReference type="InterPro" id="IPR017871">
    <property type="entry name" value="ABC_transporter-like_CS"/>
</dbReference>
<feature type="transmembrane region" description="Helical" evidence="9">
    <location>
        <begin position="835"/>
        <end position="856"/>
    </location>
</feature>
<dbReference type="InterPro" id="IPR027417">
    <property type="entry name" value="P-loop_NTPase"/>
</dbReference>
<dbReference type="InterPro" id="IPR036640">
    <property type="entry name" value="ABC1_TM_sf"/>
</dbReference>
<dbReference type="InterPro" id="IPR050173">
    <property type="entry name" value="ABC_transporter_C-like"/>
</dbReference>
<accession>A0AAD5STS6</accession>
<dbReference type="PANTHER" id="PTHR24223:SF443">
    <property type="entry name" value="MULTIDRUG-RESISTANCE LIKE PROTEIN 1, ISOFORM I"/>
    <property type="match status" value="1"/>
</dbReference>
<feature type="domain" description="ABC transporter" evidence="10">
    <location>
        <begin position="1040"/>
        <end position="1275"/>
    </location>
</feature>
<feature type="transmembrane region" description="Helical" evidence="9">
    <location>
        <begin position="761"/>
        <end position="784"/>
    </location>
</feature>
<feature type="domain" description="ABC transporter" evidence="10">
    <location>
        <begin position="446"/>
        <end position="667"/>
    </location>
</feature>
<dbReference type="PROSITE" id="PS50929">
    <property type="entry name" value="ABC_TM1F"/>
    <property type="match status" value="2"/>
</dbReference>